<comment type="subcellular location">
    <subcellularLocation>
        <location evidence="1">Cell membrane</location>
        <topology evidence="1">Multi-pass membrane protein</topology>
    </subcellularLocation>
</comment>
<keyword evidence="3 6" id="KW-0812">Transmembrane</keyword>
<feature type="domain" description="MacB-like periplasmic core" evidence="8">
    <location>
        <begin position="20"/>
        <end position="239"/>
    </location>
</feature>
<name>A0ABW5JA51_9BACT</name>
<evidence type="ECO:0000256" key="3">
    <source>
        <dbReference type="ARBA" id="ARBA00022692"/>
    </source>
</evidence>
<dbReference type="Proteomes" id="UP001597510">
    <property type="component" value="Unassembled WGS sequence"/>
</dbReference>
<evidence type="ECO:0000313" key="10">
    <source>
        <dbReference type="Proteomes" id="UP001597510"/>
    </source>
</evidence>
<dbReference type="Pfam" id="PF02687">
    <property type="entry name" value="FtsX"/>
    <property type="match status" value="1"/>
</dbReference>
<dbReference type="InterPro" id="IPR050250">
    <property type="entry name" value="Macrolide_Exporter_MacB"/>
</dbReference>
<evidence type="ECO:0000256" key="6">
    <source>
        <dbReference type="SAM" id="Phobius"/>
    </source>
</evidence>
<evidence type="ECO:0000313" key="9">
    <source>
        <dbReference type="EMBL" id="MFD2522926.1"/>
    </source>
</evidence>
<evidence type="ECO:0000256" key="1">
    <source>
        <dbReference type="ARBA" id="ARBA00004651"/>
    </source>
</evidence>
<evidence type="ECO:0000256" key="4">
    <source>
        <dbReference type="ARBA" id="ARBA00022989"/>
    </source>
</evidence>
<evidence type="ECO:0000259" key="7">
    <source>
        <dbReference type="Pfam" id="PF02687"/>
    </source>
</evidence>
<dbReference type="Pfam" id="PF12704">
    <property type="entry name" value="MacB_PCD"/>
    <property type="match status" value="1"/>
</dbReference>
<dbReference type="PANTHER" id="PTHR30572">
    <property type="entry name" value="MEMBRANE COMPONENT OF TRANSPORTER-RELATED"/>
    <property type="match status" value="1"/>
</dbReference>
<evidence type="ECO:0000256" key="2">
    <source>
        <dbReference type="ARBA" id="ARBA00022475"/>
    </source>
</evidence>
<feature type="transmembrane region" description="Helical" evidence="6">
    <location>
        <begin position="286"/>
        <end position="307"/>
    </location>
</feature>
<organism evidence="9 10">
    <name type="scientific">Emticicia soli</name>
    <dbReference type="NCBI Taxonomy" id="2027878"/>
    <lineage>
        <taxon>Bacteria</taxon>
        <taxon>Pseudomonadati</taxon>
        <taxon>Bacteroidota</taxon>
        <taxon>Cytophagia</taxon>
        <taxon>Cytophagales</taxon>
        <taxon>Leadbetterellaceae</taxon>
        <taxon>Emticicia</taxon>
    </lineage>
</organism>
<dbReference type="InterPro" id="IPR003838">
    <property type="entry name" value="ABC3_permease_C"/>
</dbReference>
<dbReference type="InterPro" id="IPR025857">
    <property type="entry name" value="MacB_PCD"/>
</dbReference>
<comment type="caution">
    <text evidence="9">The sequence shown here is derived from an EMBL/GenBank/DDBJ whole genome shotgun (WGS) entry which is preliminary data.</text>
</comment>
<proteinExistence type="predicted"/>
<feature type="transmembrane region" description="Helical" evidence="6">
    <location>
        <begin position="376"/>
        <end position="399"/>
    </location>
</feature>
<keyword evidence="2" id="KW-1003">Cell membrane</keyword>
<evidence type="ECO:0000259" key="8">
    <source>
        <dbReference type="Pfam" id="PF12704"/>
    </source>
</evidence>
<dbReference type="PANTHER" id="PTHR30572:SF18">
    <property type="entry name" value="ABC-TYPE MACROLIDE FAMILY EXPORT SYSTEM PERMEASE COMPONENT 2"/>
    <property type="match status" value="1"/>
</dbReference>
<feature type="transmembrane region" description="Helical" evidence="6">
    <location>
        <begin position="343"/>
        <end position="364"/>
    </location>
</feature>
<sequence>MLKNYLKITFAVLKRRKFFTFISLFGISFTLLVLVVITAFLDHLISSGYPEVNRERSLYIEKMMQEDTTKQGMRSGPVSLYFIQNYASKLTTPEKIGFGSYPNTINAYANQNKIKLLFKHTDANFWDITSFEFLEGKPYTQQNILNNDYVVVINDDTRDKYFGKGVSAVGKSIEIDNVNYRIIGVVRGCPITRVYVASDVYLPYTTAKRDQTKKDLNGSYLVFLLAKSPADFPKIKAEYQSIMKKVPIISEDKWFTPNKVNSTADTYVGSFLSQFTHSDGDTKKHYIYLAIFGFAFLFMSLPAINLVNVNISRIMERASEIGIRKAFGASSKVLTYQFIIENLILTLIGGLIAIILSVGVIFFINNSGLIPYADLAINWKVFLAAILVSLVFGLLSGVYPAWRMSKLQVVTALRGGE</sequence>
<accession>A0ABW5JA51</accession>
<feature type="domain" description="ABC3 transporter permease C-terminal" evidence="7">
    <location>
        <begin position="293"/>
        <end position="408"/>
    </location>
</feature>
<keyword evidence="5 6" id="KW-0472">Membrane</keyword>
<evidence type="ECO:0000256" key="5">
    <source>
        <dbReference type="ARBA" id="ARBA00023136"/>
    </source>
</evidence>
<protein>
    <submittedName>
        <fullName evidence="9">ABC transporter permease</fullName>
    </submittedName>
</protein>
<dbReference type="RefSeq" id="WP_340239623.1">
    <property type="nucleotide sequence ID" value="NZ_JBBEWC010000013.1"/>
</dbReference>
<dbReference type="EMBL" id="JBHULC010000022">
    <property type="protein sequence ID" value="MFD2522926.1"/>
    <property type="molecule type" value="Genomic_DNA"/>
</dbReference>
<reference evidence="10" key="1">
    <citation type="journal article" date="2019" name="Int. J. Syst. Evol. Microbiol.">
        <title>The Global Catalogue of Microorganisms (GCM) 10K type strain sequencing project: providing services to taxonomists for standard genome sequencing and annotation.</title>
        <authorList>
            <consortium name="The Broad Institute Genomics Platform"/>
            <consortium name="The Broad Institute Genome Sequencing Center for Infectious Disease"/>
            <person name="Wu L."/>
            <person name="Ma J."/>
        </authorList>
    </citation>
    <scope>NUCLEOTIDE SEQUENCE [LARGE SCALE GENOMIC DNA]</scope>
    <source>
        <strain evidence="10">KCTC 52344</strain>
    </source>
</reference>
<keyword evidence="4 6" id="KW-1133">Transmembrane helix</keyword>
<keyword evidence="10" id="KW-1185">Reference proteome</keyword>
<gene>
    <name evidence="9" type="ORF">ACFSR2_18650</name>
</gene>
<feature type="transmembrane region" description="Helical" evidence="6">
    <location>
        <begin position="21"/>
        <end position="41"/>
    </location>
</feature>